<accession>A0A218Z5N3</accession>
<sequence length="173" mass="18577">MHPRDNSSPAECGGLPDGGLSGVPLAHRTYSLASLEPPSASARLFTCALPQDVPAVEGVAIAPSRSSHPPTIFSRSHEAEAVIPRPSFRDHPKPKQSSPDQLLSRREIDAHPPDSGSLERLAQGEGGRVFGPFPPRPWSSHPNIPPSLRIYKDFPDPVTAPLRSHTTNARAAR</sequence>
<feature type="compositionally biased region" description="Polar residues" evidence="1">
    <location>
        <begin position="164"/>
        <end position="173"/>
    </location>
</feature>
<dbReference type="EMBL" id="MZNU01000228">
    <property type="protein sequence ID" value="OWP02526.1"/>
    <property type="molecule type" value="Genomic_DNA"/>
</dbReference>
<organism evidence="2 3">
    <name type="scientific">Diplocarpon coronariae</name>
    <dbReference type="NCBI Taxonomy" id="2795749"/>
    <lineage>
        <taxon>Eukaryota</taxon>
        <taxon>Fungi</taxon>
        <taxon>Dikarya</taxon>
        <taxon>Ascomycota</taxon>
        <taxon>Pezizomycotina</taxon>
        <taxon>Leotiomycetes</taxon>
        <taxon>Helotiales</taxon>
        <taxon>Drepanopezizaceae</taxon>
        <taxon>Diplocarpon</taxon>
    </lineage>
</organism>
<protein>
    <submittedName>
        <fullName evidence="2">Uncharacterized protein</fullName>
    </submittedName>
</protein>
<feature type="compositionally biased region" description="Basic and acidic residues" evidence="1">
    <location>
        <begin position="103"/>
        <end position="112"/>
    </location>
</feature>
<keyword evidence="3" id="KW-1185">Reference proteome</keyword>
<gene>
    <name evidence="2" type="ORF">B2J93_2734</name>
</gene>
<comment type="caution">
    <text evidence="2">The sequence shown here is derived from an EMBL/GenBank/DDBJ whole genome shotgun (WGS) entry which is preliminary data.</text>
</comment>
<dbReference type="Proteomes" id="UP000242519">
    <property type="component" value="Unassembled WGS sequence"/>
</dbReference>
<dbReference type="InParanoid" id="A0A218Z5N3"/>
<name>A0A218Z5N3_9HELO</name>
<reference evidence="2 3" key="1">
    <citation type="submission" date="2017-04" db="EMBL/GenBank/DDBJ databases">
        <title>Draft genome sequence of Marssonina coronaria NL1: causal agent of apple blotch.</title>
        <authorList>
            <person name="Cheng Q."/>
        </authorList>
    </citation>
    <scope>NUCLEOTIDE SEQUENCE [LARGE SCALE GENOMIC DNA]</scope>
    <source>
        <strain evidence="2 3">NL1</strain>
    </source>
</reference>
<proteinExistence type="predicted"/>
<dbReference type="AlphaFoldDB" id="A0A218Z5N3"/>
<evidence type="ECO:0000313" key="3">
    <source>
        <dbReference type="Proteomes" id="UP000242519"/>
    </source>
</evidence>
<feature type="region of interest" description="Disordered" evidence="1">
    <location>
        <begin position="60"/>
        <end position="173"/>
    </location>
</feature>
<feature type="region of interest" description="Disordered" evidence="1">
    <location>
        <begin position="1"/>
        <end position="24"/>
    </location>
</feature>
<evidence type="ECO:0000256" key="1">
    <source>
        <dbReference type="SAM" id="MobiDB-lite"/>
    </source>
</evidence>
<evidence type="ECO:0000313" key="2">
    <source>
        <dbReference type="EMBL" id="OWP02526.1"/>
    </source>
</evidence>